<evidence type="ECO:0000256" key="1">
    <source>
        <dbReference type="NCBIfam" id="TIGR04004"/>
    </source>
</evidence>
<organism evidence="3 4">
    <name type="scientific">Buttiauxella agrestis ATCC 33320</name>
    <dbReference type="NCBI Taxonomy" id="1006004"/>
    <lineage>
        <taxon>Bacteria</taxon>
        <taxon>Pseudomonadati</taxon>
        <taxon>Pseudomonadota</taxon>
        <taxon>Gammaproteobacteria</taxon>
        <taxon>Enterobacterales</taxon>
        <taxon>Enterobacteriaceae</taxon>
        <taxon>Buttiauxella</taxon>
    </lineage>
</organism>
<proteinExistence type="predicted"/>
<dbReference type="eggNOG" id="ENOG502Z7QB">
    <property type="taxonomic scope" value="Bacteria"/>
</dbReference>
<evidence type="ECO:0000256" key="2">
    <source>
        <dbReference type="SAM" id="SignalP"/>
    </source>
</evidence>
<keyword evidence="4" id="KW-1185">Reference proteome</keyword>
<dbReference type="InterPro" id="IPR006311">
    <property type="entry name" value="TAT_signal"/>
</dbReference>
<dbReference type="InterPro" id="IPR023882">
    <property type="entry name" value="Colanic_acid_synth_WcaM"/>
</dbReference>
<dbReference type="OrthoDB" id="6559544at2"/>
<dbReference type="PROSITE" id="PS51318">
    <property type="entry name" value="TAT"/>
    <property type="match status" value="1"/>
</dbReference>
<dbReference type="AlphaFoldDB" id="A0A085GB71"/>
<dbReference type="STRING" id="1006004.GBAG_2612"/>
<dbReference type="InterPro" id="IPR011050">
    <property type="entry name" value="Pectin_lyase_fold/virulence"/>
</dbReference>
<dbReference type="NCBIfam" id="TIGR04004">
    <property type="entry name" value="WcaM"/>
    <property type="match status" value="1"/>
</dbReference>
<gene>
    <name evidence="3" type="ORF">GBAG_2612</name>
</gene>
<sequence length="475" mass="52619">MRKTFKTPHTSFSPSRRKLLKASSVLAAVPFISPRYVLAAAGKSEVSVQKFYRGDWIAAFKQAFSTADTVTVPADLVCDNINTAIFMPEGKTLHVAGGLKGNGKGRFVMQDGCQILGEKGGRFNNITLDVRGSDCTIKGIDMSGFVPVTQIYIGGKEKRTMRNLVIDQITVHDANYAILRQGFHNRMENVKITNGHFSHLQGDAIEWNVAINDHDLLISDHVIENIDCTNGKINWGIGIGLAGSTYDNDYPEDQAVKNFVVANITGSNCRQLVHVENGKHFIIRNIKAHNINHTFSQKAGIDNATVAIYGCDNFVLDNIQMKDSAGFLIGYGVIKGKYLSIPQNFKLNDISLDNSHMKYKSRGIQISSGNATSFVAITNVTMKRATLELHNKPQHLFLRNIDVMQYANTGPALKLNFDLRKDVRGRFMAKDETLLSLANVRAVNEKGHSSVDIDRVDQRYVNADRLNFSLPVATK</sequence>
<dbReference type="RefSeq" id="WP_034496601.1">
    <property type="nucleotide sequence ID" value="NZ_JMPI01000034.1"/>
</dbReference>
<reference evidence="3 4" key="1">
    <citation type="submission" date="2014-05" db="EMBL/GenBank/DDBJ databases">
        <title>ATOL: Assembling a taxonomically balanced genome-scale reconstruction of the evolutionary history of the Enterobacteriaceae.</title>
        <authorList>
            <person name="Plunkett G.III."/>
            <person name="Neeno-Eckwall E.C."/>
            <person name="Glasner J.D."/>
            <person name="Perna N.T."/>
        </authorList>
    </citation>
    <scope>NUCLEOTIDE SEQUENCE [LARGE SCALE GENOMIC DNA]</scope>
    <source>
        <strain evidence="3 4">ATCC 33320</strain>
    </source>
</reference>
<feature type="chain" id="PRO_5001790940" description="Colanic acid biosynthesis protein WcaM" evidence="2">
    <location>
        <begin position="28"/>
        <end position="475"/>
    </location>
</feature>
<evidence type="ECO:0000313" key="3">
    <source>
        <dbReference type="EMBL" id="KFC80966.1"/>
    </source>
</evidence>
<dbReference type="EMBL" id="JMPI01000034">
    <property type="protein sequence ID" value="KFC80966.1"/>
    <property type="molecule type" value="Genomic_DNA"/>
</dbReference>
<dbReference type="Proteomes" id="UP000028653">
    <property type="component" value="Unassembled WGS sequence"/>
</dbReference>
<protein>
    <recommendedName>
        <fullName evidence="1">Colanic acid biosynthesis protein WcaM</fullName>
    </recommendedName>
</protein>
<accession>A0A085GB71</accession>
<comment type="caution">
    <text evidence="3">The sequence shown here is derived from an EMBL/GenBank/DDBJ whole genome shotgun (WGS) entry which is preliminary data.</text>
</comment>
<dbReference type="NCBIfam" id="NF007517">
    <property type="entry name" value="PRK10123.1"/>
    <property type="match status" value="1"/>
</dbReference>
<keyword evidence="2" id="KW-0732">Signal</keyword>
<name>A0A085GB71_9ENTR</name>
<evidence type="ECO:0000313" key="4">
    <source>
        <dbReference type="Proteomes" id="UP000028653"/>
    </source>
</evidence>
<dbReference type="SUPFAM" id="SSF51126">
    <property type="entry name" value="Pectin lyase-like"/>
    <property type="match status" value="1"/>
</dbReference>
<feature type="signal peptide" evidence="2">
    <location>
        <begin position="1"/>
        <end position="27"/>
    </location>
</feature>